<evidence type="ECO:0000256" key="2">
    <source>
        <dbReference type="ARBA" id="ARBA00008711"/>
    </source>
</evidence>
<comment type="function">
    <text evidence="9">Involved in the cellular defense against the biological effects of O6-methylguanine (O6-MeG) and O4-methylthymine (O4-MeT) in DNA. Repairs the methylated nucleobase in DNA by stoichiometrically transferring the methyl group to a cysteine residue in the enzyme. This is a suicide reaction: the enzyme is irreversibly inactivated.</text>
</comment>
<dbReference type="FunFam" id="1.10.10.10:FF:000214">
    <property type="entry name" value="Methylated-DNA--protein-cysteine methyltransferase"/>
    <property type="match status" value="1"/>
</dbReference>
<evidence type="ECO:0000259" key="10">
    <source>
        <dbReference type="Pfam" id="PF01035"/>
    </source>
</evidence>
<dbReference type="InterPro" id="IPR036217">
    <property type="entry name" value="MethylDNA_cys_MeTrfase_DNAb"/>
</dbReference>
<evidence type="ECO:0000256" key="1">
    <source>
        <dbReference type="ARBA" id="ARBA00001286"/>
    </source>
</evidence>
<dbReference type="SUPFAM" id="SSF53155">
    <property type="entry name" value="Methylated DNA-protein cysteine methyltransferase domain"/>
    <property type="match status" value="1"/>
</dbReference>
<dbReference type="AlphaFoldDB" id="A0A6I1ESF2"/>
<evidence type="ECO:0000256" key="8">
    <source>
        <dbReference type="ARBA" id="ARBA00049348"/>
    </source>
</evidence>
<comment type="miscellaneous">
    <text evidence="9">This enzyme catalyzes only one turnover and therefore is not strictly catalytic. According to one definition, an enzyme is a biocatalyst that acts repeatedly and over many reaction cycles.</text>
</comment>
<dbReference type="InterPro" id="IPR036388">
    <property type="entry name" value="WH-like_DNA-bd_sf"/>
</dbReference>
<gene>
    <name evidence="11" type="ORF">GBM95_04355</name>
</gene>
<evidence type="ECO:0000256" key="5">
    <source>
        <dbReference type="ARBA" id="ARBA00022679"/>
    </source>
</evidence>
<evidence type="ECO:0000256" key="7">
    <source>
        <dbReference type="ARBA" id="ARBA00023204"/>
    </source>
</evidence>
<keyword evidence="4 9" id="KW-0489">Methyltransferase</keyword>
<dbReference type="Gene3D" id="1.10.10.10">
    <property type="entry name" value="Winged helix-like DNA-binding domain superfamily/Winged helix DNA-binding domain"/>
    <property type="match status" value="1"/>
</dbReference>
<keyword evidence="3 9" id="KW-0963">Cytoplasm</keyword>
<keyword evidence="7 9" id="KW-0234">DNA repair</keyword>
<dbReference type="GO" id="GO:0032259">
    <property type="term" value="P:methylation"/>
    <property type="evidence" value="ECO:0007669"/>
    <property type="project" value="UniProtKB-KW"/>
</dbReference>
<comment type="catalytic activity">
    <reaction evidence="1 9">
        <text>a 4-O-methyl-thymidine in DNA + L-cysteinyl-[protein] = a thymidine in DNA + S-methyl-L-cysteinyl-[protein]</text>
        <dbReference type="Rhea" id="RHEA:53428"/>
        <dbReference type="Rhea" id="RHEA-COMP:10131"/>
        <dbReference type="Rhea" id="RHEA-COMP:10132"/>
        <dbReference type="Rhea" id="RHEA-COMP:13555"/>
        <dbReference type="Rhea" id="RHEA-COMP:13556"/>
        <dbReference type="ChEBI" id="CHEBI:29950"/>
        <dbReference type="ChEBI" id="CHEBI:82612"/>
        <dbReference type="ChEBI" id="CHEBI:137386"/>
        <dbReference type="ChEBI" id="CHEBI:137387"/>
        <dbReference type="EC" id="2.1.1.63"/>
    </reaction>
</comment>
<proteinExistence type="inferred from homology"/>
<comment type="catalytic activity">
    <reaction evidence="8 9">
        <text>a 6-O-methyl-2'-deoxyguanosine in DNA + L-cysteinyl-[protein] = S-methyl-L-cysteinyl-[protein] + a 2'-deoxyguanosine in DNA</text>
        <dbReference type="Rhea" id="RHEA:24000"/>
        <dbReference type="Rhea" id="RHEA-COMP:10131"/>
        <dbReference type="Rhea" id="RHEA-COMP:10132"/>
        <dbReference type="Rhea" id="RHEA-COMP:11367"/>
        <dbReference type="Rhea" id="RHEA-COMP:11368"/>
        <dbReference type="ChEBI" id="CHEBI:29950"/>
        <dbReference type="ChEBI" id="CHEBI:82612"/>
        <dbReference type="ChEBI" id="CHEBI:85445"/>
        <dbReference type="ChEBI" id="CHEBI:85448"/>
        <dbReference type="EC" id="2.1.1.63"/>
    </reaction>
</comment>
<reference evidence="11 12" key="1">
    <citation type="submission" date="2019-10" db="EMBL/GenBank/DDBJ databases">
        <title>Genome diversity of Sutterella seckii.</title>
        <authorList>
            <person name="Chaplin A.V."/>
            <person name="Sokolova S.R."/>
            <person name="Mosin K.A."/>
            <person name="Ivanova E.L."/>
            <person name="Kochetkova T.O."/>
            <person name="Goltsov A.Y."/>
            <person name="Trofimov D.Y."/>
            <person name="Efimov B.A."/>
        </authorList>
    </citation>
    <scope>NUCLEOTIDE SEQUENCE [LARGE SCALE GENOMIC DNA]</scope>
    <source>
        <strain evidence="11 12">ASD393</strain>
    </source>
</reference>
<dbReference type="Proteomes" id="UP000430564">
    <property type="component" value="Unassembled WGS sequence"/>
</dbReference>
<dbReference type="EC" id="2.1.1.63" evidence="9"/>
<evidence type="ECO:0000256" key="4">
    <source>
        <dbReference type="ARBA" id="ARBA00022603"/>
    </source>
</evidence>
<evidence type="ECO:0000256" key="3">
    <source>
        <dbReference type="ARBA" id="ARBA00022490"/>
    </source>
</evidence>
<evidence type="ECO:0000313" key="12">
    <source>
        <dbReference type="Proteomes" id="UP000430564"/>
    </source>
</evidence>
<dbReference type="Pfam" id="PF01035">
    <property type="entry name" value="DNA_binding_1"/>
    <property type="match status" value="1"/>
</dbReference>
<dbReference type="PROSITE" id="PS00374">
    <property type="entry name" value="MGMT"/>
    <property type="match status" value="1"/>
</dbReference>
<dbReference type="GO" id="GO:0005737">
    <property type="term" value="C:cytoplasm"/>
    <property type="evidence" value="ECO:0007669"/>
    <property type="project" value="UniProtKB-SubCell"/>
</dbReference>
<feature type="active site" description="Nucleophile; methyl group acceptor" evidence="9">
    <location>
        <position position="145"/>
    </location>
</feature>
<dbReference type="OrthoDB" id="9802228at2"/>
<dbReference type="GO" id="GO:0006307">
    <property type="term" value="P:DNA alkylation repair"/>
    <property type="evidence" value="ECO:0007669"/>
    <property type="project" value="UniProtKB-UniRule"/>
</dbReference>
<dbReference type="NCBIfam" id="TIGR00589">
    <property type="entry name" value="ogt"/>
    <property type="match status" value="1"/>
</dbReference>
<sequence length="176" mass="19572">MVDPLLQNAVVSTRKFTLPCGTLLLGAVDGKLAFCDWESGWHRATVQKRIDRFLKGPYEARLDPLLDRTEAELREYWEGKRRTFDLPLLFLGTDFQKDVWNALLDIPWGETVSYGDLARRIGRPKAMRAVGVAVGENPFSIIVPCHRVIGKDGSITGYGGGLDAKRMLLGIEGVAI</sequence>
<name>A0A6I1ESF2_9BURK</name>
<comment type="subcellular location">
    <subcellularLocation>
        <location evidence="9">Cytoplasm</location>
    </subcellularLocation>
</comment>
<evidence type="ECO:0000313" key="11">
    <source>
        <dbReference type="EMBL" id="KAB7661640.1"/>
    </source>
</evidence>
<dbReference type="HAMAP" id="MF_00772">
    <property type="entry name" value="OGT"/>
    <property type="match status" value="1"/>
</dbReference>
<evidence type="ECO:0000256" key="9">
    <source>
        <dbReference type="HAMAP-Rule" id="MF_00772"/>
    </source>
</evidence>
<dbReference type="SUPFAM" id="SSF46767">
    <property type="entry name" value="Methylated DNA-protein cysteine methyltransferase, C-terminal domain"/>
    <property type="match status" value="1"/>
</dbReference>
<organism evidence="11 12">
    <name type="scientific">Sutterella seckii</name>
    <dbReference type="NCBI Taxonomy" id="1944635"/>
    <lineage>
        <taxon>Bacteria</taxon>
        <taxon>Pseudomonadati</taxon>
        <taxon>Pseudomonadota</taxon>
        <taxon>Betaproteobacteria</taxon>
        <taxon>Burkholderiales</taxon>
        <taxon>Sutterellaceae</taxon>
        <taxon>Sutterella</taxon>
    </lineage>
</organism>
<dbReference type="GO" id="GO:0003908">
    <property type="term" value="F:methylated-DNA-[protein]-cysteine S-methyltransferase activity"/>
    <property type="evidence" value="ECO:0007669"/>
    <property type="project" value="UniProtKB-UniRule"/>
</dbReference>
<dbReference type="PANTHER" id="PTHR10815:SF5">
    <property type="entry name" value="METHYLATED-DNA--PROTEIN-CYSTEINE METHYLTRANSFERASE"/>
    <property type="match status" value="1"/>
</dbReference>
<dbReference type="PANTHER" id="PTHR10815">
    <property type="entry name" value="METHYLATED-DNA--PROTEIN-CYSTEINE METHYLTRANSFERASE"/>
    <property type="match status" value="1"/>
</dbReference>
<dbReference type="InterPro" id="IPR036631">
    <property type="entry name" value="MGMT_N_sf"/>
</dbReference>
<keyword evidence="6 9" id="KW-0227">DNA damage</keyword>
<feature type="domain" description="Methylated-DNA-[protein]-cysteine S-methyltransferase DNA binding" evidence="10">
    <location>
        <begin position="94"/>
        <end position="174"/>
    </location>
</feature>
<dbReference type="InterPro" id="IPR014048">
    <property type="entry name" value="MethylDNA_cys_MeTrfase_DNA-bd"/>
</dbReference>
<dbReference type="EMBL" id="WEHX01000017">
    <property type="protein sequence ID" value="KAB7661640.1"/>
    <property type="molecule type" value="Genomic_DNA"/>
</dbReference>
<accession>A0A6I1ESF2</accession>
<protein>
    <recommendedName>
        <fullName evidence="9">Methylated-DNA--protein-cysteine methyltransferase</fullName>
        <ecNumber evidence="9">2.1.1.63</ecNumber>
    </recommendedName>
    <alternativeName>
        <fullName evidence="9">6-O-methylguanine-DNA methyltransferase</fullName>
        <shortName evidence="9">MGMT</shortName>
    </alternativeName>
    <alternativeName>
        <fullName evidence="9">O-6-methylguanine-DNA-alkyltransferase</fullName>
    </alternativeName>
</protein>
<comment type="caution">
    <text evidence="11">The sequence shown here is derived from an EMBL/GenBank/DDBJ whole genome shotgun (WGS) entry which is preliminary data.</text>
</comment>
<dbReference type="InterPro" id="IPR001497">
    <property type="entry name" value="MethylDNA_cys_MeTrfase_AS"/>
</dbReference>
<keyword evidence="5 9" id="KW-0808">Transferase</keyword>
<dbReference type="RefSeq" id="WP_152157966.1">
    <property type="nucleotide sequence ID" value="NZ_WEHX01000017.1"/>
</dbReference>
<comment type="similarity">
    <text evidence="2 9">Belongs to the MGMT family.</text>
</comment>
<evidence type="ECO:0000256" key="6">
    <source>
        <dbReference type="ARBA" id="ARBA00022763"/>
    </source>
</evidence>
<dbReference type="Gene3D" id="3.30.160.70">
    <property type="entry name" value="Methylated DNA-protein cysteine methyltransferase domain"/>
    <property type="match status" value="1"/>
</dbReference>
<dbReference type="InterPro" id="IPR023546">
    <property type="entry name" value="MGMT"/>
</dbReference>
<dbReference type="CDD" id="cd06445">
    <property type="entry name" value="ATase"/>
    <property type="match status" value="1"/>
</dbReference>